<evidence type="ECO:0000256" key="1">
    <source>
        <dbReference type="SAM" id="MobiDB-lite"/>
    </source>
</evidence>
<dbReference type="HOGENOM" id="CLU_1761726_0_0_1"/>
<dbReference type="EnsemblPlants" id="ONIVA07G04250.1">
    <property type="protein sequence ID" value="ONIVA07G04250.1"/>
    <property type="gene ID" value="ONIVA07G04250"/>
</dbReference>
<sequence length="148" mass="16582">MTREEESEKEMKRQRGFGSANLTSQDGIFQHAHNQKRPLFQRDHAAIPPPCPSGNVRLPEAPLPPSLRIALTLSLCRRKRYCTMNITLLRGSETRTEKSEGGGESHRLTEFKGMNPRTRLPKETKQQGRSRSTGYCGIAATTASLSLF</sequence>
<evidence type="ECO:0000313" key="3">
    <source>
        <dbReference type="Proteomes" id="UP000006591"/>
    </source>
</evidence>
<feature type="compositionally biased region" description="Basic and acidic residues" evidence="1">
    <location>
        <begin position="1"/>
        <end position="13"/>
    </location>
</feature>
<dbReference type="Gramene" id="ONIVA07G04250.1">
    <property type="protein sequence ID" value="ONIVA07G04250.1"/>
    <property type="gene ID" value="ONIVA07G04250"/>
</dbReference>
<protein>
    <submittedName>
        <fullName evidence="2">Uncharacterized protein</fullName>
    </submittedName>
</protein>
<reference evidence="2" key="1">
    <citation type="submission" date="2015-04" db="UniProtKB">
        <authorList>
            <consortium name="EnsemblPlants"/>
        </authorList>
    </citation>
    <scope>IDENTIFICATION</scope>
    <source>
        <strain evidence="2">SL10</strain>
    </source>
</reference>
<dbReference type="AlphaFoldDB" id="A0A0E0HXI4"/>
<organism evidence="2">
    <name type="scientific">Oryza nivara</name>
    <name type="common">Indian wild rice</name>
    <name type="synonym">Oryza sativa f. spontanea</name>
    <dbReference type="NCBI Taxonomy" id="4536"/>
    <lineage>
        <taxon>Eukaryota</taxon>
        <taxon>Viridiplantae</taxon>
        <taxon>Streptophyta</taxon>
        <taxon>Embryophyta</taxon>
        <taxon>Tracheophyta</taxon>
        <taxon>Spermatophyta</taxon>
        <taxon>Magnoliopsida</taxon>
        <taxon>Liliopsida</taxon>
        <taxon>Poales</taxon>
        <taxon>Poaceae</taxon>
        <taxon>BOP clade</taxon>
        <taxon>Oryzoideae</taxon>
        <taxon>Oryzeae</taxon>
        <taxon>Oryzinae</taxon>
        <taxon>Oryza</taxon>
    </lineage>
</organism>
<reference evidence="2" key="2">
    <citation type="submission" date="2018-04" db="EMBL/GenBank/DDBJ databases">
        <title>OnivRS2 (Oryza nivara Reference Sequence Version 2).</title>
        <authorList>
            <person name="Zhang J."/>
            <person name="Kudrna D."/>
            <person name="Lee S."/>
            <person name="Talag J."/>
            <person name="Rajasekar S."/>
            <person name="Welchert J."/>
            <person name="Hsing Y.-I."/>
            <person name="Wing R.A."/>
        </authorList>
    </citation>
    <scope>NUCLEOTIDE SEQUENCE [LARGE SCALE GENOMIC DNA]</scope>
    <source>
        <strain evidence="2">SL10</strain>
    </source>
</reference>
<name>A0A0E0HXI4_ORYNI</name>
<feature type="region of interest" description="Disordered" evidence="1">
    <location>
        <begin position="1"/>
        <end position="62"/>
    </location>
</feature>
<accession>A0A0E0HXI4</accession>
<keyword evidence="3" id="KW-1185">Reference proteome</keyword>
<dbReference type="Proteomes" id="UP000006591">
    <property type="component" value="Chromosome 7"/>
</dbReference>
<proteinExistence type="predicted"/>
<evidence type="ECO:0000313" key="2">
    <source>
        <dbReference type="EnsemblPlants" id="ONIVA07G04250.1"/>
    </source>
</evidence>